<dbReference type="AlphaFoldDB" id="A0AAI8FQZ0"/>
<keyword evidence="3" id="KW-1185">Reference proteome</keyword>
<dbReference type="PROSITE" id="PS51340">
    <property type="entry name" value="MOSC"/>
    <property type="match status" value="1"/>
</dbReference>
<proteinExistence type="predicted"/>
<dbReference type="GO" id="GO:0003824">
    <property type="term" value="F:catalytic activity"/>
    <property type="evidence" value="ECO:0007669"/>
    <property type="project" value="InterPro"/>
</dbReference>
<organism evidence="2 3">
    <name type="scientific">Burkholderia oklahomensis</name>
    <dbReference type="NCBI Taxonomy" id="342113"/>
    <lineage>
        <taxon>Bacteria</taxon>
        <taxon>Pseudomonadati</taxon>
        <taxon>Pseudomonadota</taxon>
        <taxon>Betaproteobacteria</taxon>
        <taxon>Burkholderiales</taxon>
        <taxon>Burkholderiaceae</taxon>
        <taxon>Burkholderia</taxon>
        <taxon>pseudomallei group</taxon>
    </lineage>
</organism>
<evidence type="ECO:0000313" key="2">
    <source>
        <dbReference type="EMBL" id="AIO69694.1"/>
    </source>
</evidence>
<dbReference type="Pfam" id="PF03473">
    <property type="entry name" value="MOSC"/>
    <property type="match status" value="1"/>
</dbReference>
<dbReference type="SUPFAM" id="SSF141673">
    <property type="entry name" value="MOSC N-terminal domain-like"/>
    <property type="match status" value="1"/>
</dbReference>
<feature type="domain" description="MOSC" evidence="1">
    <location>
        <begin position="123"/>
        <end position="286"/>
    </location>
</feature>
<dbReference type="InterPro" id="IPR005303">
    <property type="entry name" value="MOCOS_middle"/>
</dbReference>
<dbReference type="SUPFAM" id="SSF50800">
    <property type="entry name" value="PK beta-barrel domain-like"/>
    <property type="match status" value="1"/>
</dbReference>
<dbReference type="InterPro" id="IPR011037">
    <property type="entry name" value="Pyrv_Knase-like_insert_dom_sf"/>
</dbReference>
<dbReference type="GO" id="GO:0030151">
    <property type="term" value="F:molybdenum ion binding"/>
    <property type="evidence" value="ECO:0007669"/>
    <property type="project" value="InterPro"/>
</dbReference>
<dbReference type="EMBL" id="CP008727">
    <property type="protein sequence ID" value="AIO69694.1"/>
    <property type="molecule type" value="Genomic_DNA"/>
</dbReference>
<dbReference type="RefSeq" id="WP_010108481.1">
    <property type="nucleotide sequence ID" value="NZ_CP008727.1"/>
</dbReference>
<evidence type="ECO:0000259" key="1">
    <source>
        <dbReference type="PROSITE" id="PS51340"/>
    </source>
</evidence>
<evidence type="ECO:0000313" key="3">
    <source>
        <dbReference type="Proteomes" id="UP000029424"/>
    </source>
</evidence>
<reference evidence="2 3" key="1">
    <citation type="submission" date="2014-06" db="EMBL/GenBank/DDBJ databases">
        <authorList>
            <person name="Bishop-Lilly K.A."/>
            <person name="Broomall S.M."/>
            <person name="Chain P.S."/>
            <person name="Chertkov O."/>
            <person name="Coyne S.R."/>
            <person name="Daligault H.E."/>
            <person name="Davenport K.W."/>
            <person name="Erkkila T."/>
            <person name="Frey K.G."/>
            <person name="Gibbons H.S."/>
            <person name="Gu W."/>
            <person name="Jaissle J."/>
            <person name="Johnson S.L."/>
            <person name="Koroleva G.I."/>
            <person name="Ladner J.T."/>
            <person name="Lo C.-C."/>
            <person name="Minogue T.D."/>
            <person name="Munk C."/>
            <person name="Palacios G.F."/>
            <person name="Redden C.L."/>
            <person name="Rosenzweig C.N."/>
            <person name="Scholz M.B."/>
            <person name="Teshima H."/>
            <person name="Xu Y."/>
        </authorList>
    </citation>
    <scope>NUCLEOTIDE SEQUENCE [LARGE SCALE GENOMIC DNA]</scope>
    <source>
        <strain evidence="2 3">EO147</strain>
    </source>
</reference>
<dbReference type="GO" id="GO:0030170">
    <property type="term" value="F:pyridoxal phosphate binding"/>
    <property type="evidence" value="ECO:0007669"/>
    <property type="project" value="InterPro"/>
</dbReference>
<dbReference type="KEGG" id="bok:DM82_4789"/>
<dbReference type="PANTHER" id="PTHR14237:SF19">
    <property type="entry name" value="MITOCHONDRIAL AMIDOXIME REDUCING COMPONENT 1"/>
    <property type="match status" value="1"/>
</dbReference>
<name>A0AAI8FQZ0_9BURK</name>
<dbReference type="InterPro" id="IPR005302">
    <property type="entry name" value="MoCF_Sase_C"/>
</dbReference>
<protein>
    <submittedName>
        <fullName evidence="2">MOSC domain protein</fullName>
    </submittedName>
</protein>
<gene>
    <name evidence="2" type="ORF">DM82_4789</name>
</gene>
<dbReference type="Pfam" id="PF03476">
    <property type="entry name" value="MOSC_N"/>
    <property type="match status" value="1"/>
</dbReference>
<sequence length="291" mass="31250">MPVISDLFVYPIKSCAGIATVRAQLLVTGLEYDRNWMVTDPTGAMITQRTHPKLALVRTEIGERDLVVAAPGMPELRTPLAAAALAGAGAEPLAATVWRDTVNALDTGAHATHWFSEFLGTPARLARFAPNARRVVGAKWTGAFTSYAQFADGFPIMVVGQSSLDDLNARLRRKGAPAVPMDRFRPNVVLTGLDAYEEDYVDYLDVQTGNGGVRLSLVKLCTRCPVPTIDQRTGAPDPGWPNEPLDTMSVYRGNAQFDGALTFGKNAIVVNGEGAFLEIGQSVDAEIAFGD</sequence>
<dbReference type="Proteomes" id="UP000029424">
    <property type="component" value="Chromosome 2"/>
</dbReference>
<accession>A0AAI8FQZ0</accession>
<dbReference type="PANTHER" id="PTHR14237">
    <property type="entry name" value="MOLYBDOPTERIN COFACTOR SULFURASE MOSC"/>
    <property type="match status" value="1"/>
</dbReference>